<sequence>MKHDIKAMEVEKKRNSEEFKENGSGRPEGELEKELKFYRTRSSELEEKNREAEDRCRVLLMEVEHKRKDHETLKDKFSELELRKLDVEDRLREHMRSYDDIKERLTRLEEDYKVSCEREKSARERNINLSEELKKMEQDTKEKHLQLKMENMALESAKRRAENEIEIWKKNFREVELRVSRLEEVDSSLRSEEAGADYDKEDLSNVIKIQDEENAGISNSHLVNPQTQERELNDDGTIKSFGNEGSICFSPVEENEHVQVRATGSPSINMRLKSLVNDQEEKKSISLETEVQYGTRVRKQLVFEREENNKKTPPSMLSNVIPRLIPASGDVIEISESDDEMGAATLPTSNIRNSRVTATSVDCSLRILNNEREKKCLMKETSDKRTGENESSSEENFPFTLAPKRKRASNIVTSESEGDDDDEDKIPIAKLKMMKHQELGCEPLDSPTSGVVNPEESLTPLRRRIVTLRQCEEKKGGVERTSLNKLANCGPKYQNQIFVTADNVEEDEMETGSDNESESLSGFIVNSSDDSERKNDSSDSEDSTDGEAFYQILSRIRRNKNNKSGWEYEADMLSSFEKDSELCLKAVCALYRQQTSEEKSAKGSLYYNNRGFNKFDALRGTTLAEFLTDGDPRGDLKKSVEELERFDPRALEECKRLAAKYSKQLFNIYQNKEDPLFLPS</sequence>
<dbReference type="RefSeq" id="XP_019053820.1">
    <property type="nucleotide sequence ID" value="XM_019198275.1"/>
</dbReference>
<proteinExistence type="predicted"/>
<organism evidence="2 3">
    <name type="scientific">Nelumbo nucifera</name>
    <name type="common">Sacred lotus</name>
    <dbReference type="NCBI Taxonomy" id="4432"/>
    <lineage>
        <taxon>Eukaryota</taxon>
        <taxon>Viridiplantae</taxon>
        <taxon>Streptophyta</taxon>
        <taxon>Embryophyta</taxon>
        <taxon>Tracheophyta</taxon>
        <taxon>Spermatophyta</taxon>
        <taxon>Magnoliopsida</taxon>
        <taxon>Proteales</taxon>
        <taxon>Nelumbonaceae</taxon>
        <taxon>Nelumbo</taxon>
    </lineage>
</organism>
<feature type="compositionally biased region" description="Polar residues" evidence="1">
    <location>
        <begin position="518"/>
        <end position="528"/>
    </location>
</feature>
<protein>
    <submittedName>
        <fullName evidence="3 4">Uncharacterized protein LOC104600314 isoform X1</fullName>
    </submittedName>
</protein>
<dbReference type="PANTHER" id="PTHR34380:SF1">
    <property type="entry name" value="OS01G0221300 PROTEIN"/>
    <property type="match status" value="1"/>
</dbReference>
<gene>
    <name evidence="3 4" type="primary">LOC104600314</name>
</gene>
<feature type="compositionally biased region" description="Acidic residues" evidence="1">
    <location>
        <begin position="505"/>
        <end position="517"/>
    </location>
</feature>
<feature type="region of interest" description="Disordered" evidence="1">
    <location>
        <begin position="505"/>
        <end position="545"/>
    </location>
</feature>
<dbReference type="KEGG" id="nnu:104600314"/>
<dbReference type="eggNOG" id="ENOG502QVGB">
    <property type="taxonomic scope" value="Eukaryota"/>
</dbReference>
<dbReference type="OMA" id="KEMENTC"/>
<feature type="region of interest" description="Disordered" evidence="1">
    <location>
        <begin position="1"/>
        <end position="34"/>
    </location>
</feature>
<dbReference type="PANTHER" id="PTHR34380">
    <property type="entry name" value="BNAA03G12380D PROTEIN"/>
    <property type="match status" value="1"/>
</dbReference>
<dbReference type="Proteomes" id="UP000189703">
    <property type="component" value="Unplaced"/>
</dbReference>
<name>A0A1U8A8Q1_NELNU</name>
<evidence type="ECO:0000256" key="1">
    <source>
        <dbReference type="SAM" id="MobiDB-lite"/>
    </source>
</evidence>
<dbReference type="AlphaFoldDB" id="A0A1U8A8Q1"/>
<dbReference type="OrthoDB" id="1899721at2759"/>
<keyword evidence="2" id="KW-1185">Reference proteome</keyword>
<reference evidence="3 4" key="1">
    <citation type="submission" date="2025-04" db="UniProtKB">
        <authorList>
            <consortium name="RefSeq"/>
        </authorList>
    </citation>
    <scope>IDENTIFICATION</scope>
</reference>
<dbReference type="GeneID" id="104600314"/>
<dbReference type="RefSeq" id="XP_010261491.1">
    <property type="nucleotide sequence ID" value="XM_010263189.1"/>
</dbReference>
<evidence type="ECO:0000313" key="4">
    <source>
        <dbReference type="RefSeq" id="XP_019053820.1"/>
    </source>
</evidence>
<accession>A0A1U8A8Q1</accession>
<evidence type="ECO:0000313" key="2">
    <source>
        <dbReference type="Proteomes" id="UP000189703"/>
    </source>
</evidence>
<evidence type="ECO:0000313" key="3">
    <source>
        <dbReference type="RefSeq" id="XP_010261491.1"/>
    </source>
</evidence>